<sequence>MSDPYTNISELNEDVQLKLSNSLEIRAADPHMKQIINTYLSEVKWVDGMRVLDVGCGTGAITRELAKQRDRIEVIGIDPSPIFVEKAKSLTQNENITYLVGDGKSLPFPGESFDAVVFHTVLCHVSSPELFLREAYRVLKKGGQLVIFDGDYSLRSVAIGEHDPLQACIEIMKKYNCYDIWLVRRLPALISSMGFDNLVVQSYGYLATKPDYMVNFLERGIERLVEFGQISEETAKALKAEASQRVEDGRFFGFIPFLSFIARKK</sequence>
<dbReference type="EMBL" id="JAGGKT010000002">
    <property type="protein sequence ID" value="MBP1931245.1"/>
    <property type="molecule type" value="Genomic_DNA"/>
</dbReference>
<protein>
    <submittedName>
        <fullName evidence="2">Ubiquinone/menaquinone biosynthesis C-methylase UbiE</fullName>
    </submittedName>
</protein>
<accession>A0ABS4GLV3</accession>
<dbReference type="Gene3D" id="3.40.50.150">
    <property type="entry name" value="Vaccinia Virus protein VP39"/>
    <property type="match status" value="1"/>
</dbReference>
<dbReference type="CDD" id="cd02440">
    <property type="entry name" value="AdoMet_MTases"/>
    <property type="match status" value="1"/>
</dbReference>
<keyword evidence="2" id="KW-0830">Ubiquinone</keyword>
<name>A0ABS4GLV3_9BACL</name>
<keyword evidence="3" id="KW-1185">Reference proteome</keyword>
<organism evidence="2 3">
    <name type="scientific">Ammoniphilus resinae</name>
    <dbReference type="NCBI Taxonomy" id="861532"/>
    <lineage>
        <taxon>Bacteria</taxon>
        <taxon>Bacillati</taxon>
        <taxon>Bacillota</taxon>
        <taxon>Bacilli</taxon>
        <taxon>Bacillales</taxon>
        <taxon>Paenibacillaceae</taxon>
        <taxon>Aneurinibacillus group</taxon>
        <taxon>Ammoniphilus</taxon>
    </lineage>
</organism>
<evidence type="ECO:0000313" key="2">
    <source>
        <dbReference type="EMBL" id="MBP1931245.1"/>
    </source>
</evidence>
<dbReference type="Proteomes" id="UP001519343">
    <property type="component" value="Unassembled WGS sequence"/>
</dbReference>
<dbReference type="RefSeq" id="WP_209809319.1">
    <property type="nucleotide sequence ID" value="NZ_JAGGKT010000002.1"/>
</dbReference>
<gene>
    <name evidence="2" type="ORF">J2Z37_001242</name>
</gene>
<dbReference type="InterPro" id="IPR029063">
    <property type="entry name" value="SAM-dependent_MTases_sf"/>
</dbReference>
<evidence type="ECO:0000313" key="3">
    <source>
        <dbReference type="Proteomes" id="UP001519343"/>
    </source>
</evidence>
<dbReference type="PANTHER" id="PTHR43591">
    <property type="entry name" value="METHYLTRANSFERASE"/>
    <property type="match status" value="1"/>
</dbReference>
<dbReference type="SUPFAM" id="SSF53335">
    <property type="entry name" value="S-adenosyl-L-methionine-dependent methyltransferases"/>
    <property type="match status" value="1"/>
</dbReference>
<comment type="caution">
    <text evidence="2">The sequence shown here is derived from an EMBL/GenBank/DDBJ whole genome shotgun (WGS) entry which is preliminary data.</text>
</comment>
<feature type="domain" description="Methyltransferase type 11" evidence="1">
    <location>
        <begin position="52"/>
        <end position="147"/>
    </location>
</feature>
<evidence type="ECO:0000259" key="1">
    <source>
        <dbReference type="Pfam" id="PF08241"/>
    </source>
</evidence>
<dbReference type="Pfam" id="PF08241">
    <property type="entry name" value="Methyltransf_11"/>
    <property type="match status" value="1"/>
</dbReference>
<reference evidence="2 3" key="1">
    <citation type="submission" date="2021-03" db="EMBL/GenBank/DDBJ databases">
        <title>Genomic Encyclopedia of Type Strains, Phase IV (KMG-IV): sequencing the most valuable type-strain genomes for metagenomic binning, comparative biology and taxonomic classification.</title>
        <authorList>
            <person name="Goeker M."/>
        </authorList>
    </citation>
    <scope>NUCLEOTIDE SEQUENCE [LARGE SCALE GENOMIC DNA]</scope>
    <source>
        <strain evidence="2 3">DSM 24738</strain>
    </source>
</reference>
<proteinExistence type="predicted"/>
<dbReference type="InterPro" id="IPR013216">
    <property type="entry name" value="Methyltransf_11"/>
</dbReference>